<evidence type="ECO:0000256" key="3">
    <source>
        <dbReference type="ARBA" id="ARBA00004986"/>
    </source>
</evidence>
<dbReference type="SUPFAM" id="SSF55347">
    <property type="entry name" value="Glyceraldehyde-3-phosphate dehydrogenase-like, C-terminal domain"/>
    <property type="match status" value="1"/>
</dbReference>
<evidence type="ECO:0000256" key="16">
    <source>
        <dbReference type="ARBA" id="ARBA00022840"/>
    </source>
</evidence>
<organism evidence="34 35">
    <name type="scientific">Elliptochloris bilobata</name>
    <dbReference type="NCBI Taxonomy" id="381761"/>
    <lineage>
        <taxon>Eukaryota</taxon>
        <taxon>Viridiplantae</taxon>
        <taxon>Chlorophyta</taxon>
        <taxon>core chlorophytes</taxon>
        <taxon>Trebouxiophyceae</taxon>
        <taxon>Trebouxiophyceae incertae sedis</taxon>
        <taxon>Elliptochloris clade</taxon>
        <taxon>Elliptochloris</taxon>
    </lineage>
</organism>
<evidence type="ECO:0000256" key="31">
    <source>
        <dbReference type="RuleBase" id="RU004171"/>
    </source>
</evidence>
<comment type="function">
    <text evidence="24">Bifunctional aspartate kinase and homoserine dehydrogenase that catalyzes the first and the third steps toward the synthesis of lysine, methionine and threonine from aspartate.</text>
</comment>
<evidence type="ECO:0000313" key="34">
    <source>
        <dbReference type="EMBL" id="KAK9826447.1"/>
    </source>
</evidence>
<keyword evidence="15" id="KW-0418">Kinase</keyword>
<evidence type="ECO:0000256" key="12">
    <source>
        <dbReference type="ARBA" id="ARBA00022697"/>
    </source>
</evidence>
<evidence type="ECO:0000256" key="10">
    <source>
        <dbReference type="ARBA" id="ARBA00022605"/>
    </source>
</evidence>
<evidence type="ECO:0000256" key="24">
    <source>
        <dbReference type="ARBA" id="ARBA00044938"/>
    </source>
</evidence>
<keyword evidence="11" id="KW-0808">Transferase</keyword>
<evidence type="ECO:0000256" key="4">
    <source>
        <dbReference type="ARBA" id="ARBA00005056"/>
    </source>
</evidence>
<dbReference type="GO" id="GO:0009086">
    <property type="term" value="P:methionine biosynthetic process"/>
    <property type="evidence" value="ECO:0007669"/>
    <property type="project" value="UniProtKB-KW"/>
</dbReference>
<comment type="catalytic activity">
    <reaction evidence="26">
        <text>L-homoserine + NADP(+) = L-aspartate 4-semialdehyde + NADPH + H(+)</text>
        <dbReference type="Rhea" id="RHEA:15761"/>
        <dbReference type="ChEBI" id="CHEBI:15378"/>
        <dbReference type="ChEBI" id="CHEBI:57476"/>
        <dbReference type="ChEBI" id="CHEBI:57783"/>
        <dbReference type="ChEBI" id="CHEBI:58349"/>
        <dbReference type="ChEBI" id="CHEBI:537519"/>
        <dbReference type="EC" id="1.1.1.3"/>
    </reaction>
    <physiologicalReaction direction="right-to-left" evidence="26">
        <dbReference type="Rhea" id="RHEA:15763"/>
    </physiologicalReaction>
</comment>
<dbReference type="InterPro" id="IPR019811">
    <property type="entry name" value="HDH_CS"/>
</dbReference>
<feature type="binding site" evidence="29">
    <location>
        <position position="210"/>
    </location>
    <ligand>
        <name>L-homoserine</name>
        <dbReference type="ChEBI" id="CHEBI:57476"/>
    </ligand>
</feature>
<dbReference type="GO" id="GO:0050661">
    <property type="term" value="F:NADP binding"/>
    <property type="evidence" value="ECO:0007669"/>
    <property type="project" value="InterPro"/>
</dbReference>
<dbReference type="EMBL" id="JALJOU010000065">
    <property type="protein sequence ID" value="KAK9826447.1"/>
    <property type="molecule type" value="Genomic_DNA"/>
</dbReference>
<dbReference type="Gene3D" id="3.40.50.720">
    <property type="entry name" value="NAD(P)-binding Rossmann-like Domain"/>
    <property type="match status" value="1"/>
</dbReference>
<evidence type="ECO:0000256" key="5">
    <source>
        <dbReference type="ARBA" id="ARBA00005062"/>
    </source>
</evidence>
<feature type="binding site" evidence="29">
    <location>
        <position position="98"/>
    </location>
    <ligand>
        <name>NADPH</name>
        <dbReference type="ChEBI" id="CHEBI:57783"/>
    </ligand>
</feature>
<comment type="pathway">
    <text evidence="2">Amino-acid biosynthesis; L-lysine biosynthesis via DAP pathway; (S)-tetrahydrodipicolinate from L-aspartate: step 1/4.</text>
</comment>
<evidence type="ECO:0000256" key="30">
    <source>
        <dbReference type="RuleBase" id="RU000579"/>
    </source>
</evidence>
<evidence type="ECO:0000256" key="25">
    <source>
        <dbReference type="ARBA" id="ARBA00048561"/>
    </source>
</evidence>
<dbReference type="PIRSF" id="PIRSF036497">
    <property type="entry name" value="HDH_short"/>
    <property type="match status" value="1"/>
</dbReference>
<dbReference type="InterPro" id="IPR011147">
    <property type="entry name" value="Bifunc_Aspkin/hSer_DH"/>
</dbReference>
<dbReference type="FunFam" id="3.40.50.720:FF:000083">
    <property type="entry name" value="Bifunctional aspartokinase/homoserine dehydrogenase"/>
    <property type="match status" value="1"/>
</dbReference>
<accession>A0AAW1QYE2</accession>
<evidence type="ECO:0000256" key="8">
    <source>
        <dbReference type="ARBA" id="ARBA00007952"/>
    </source>
</evidence>
<evidence type="ECO:0000256" key="7">
    <source>
        <dbReference type="ARBA" id="ARBA00006753"/>
    </source>
</evidence>
<dbReference type="GO" id="GO:0004072">
    <property type="term" value="F:aspartate kinase activity"/>
    <property type="evidence" value="ECO:0007669"/>
    <property type="project" value="UniProtKB-EC"/>
</dbReference>
<dbReference type="PROSITE" id="PS01042">
    <property type="entry name" value="HOMOSER_DHGENASE"/>
    <property type="match status" value="1"/>
</dbReference>
<comment type="similarity">
    <text evidence="7 27 31">Belongs to the homoserine dehydrogenase family.</text>
</comment>
<evidence type="ECO:0000259" key="33">
    <source>
        <dbReference type="Pfam" id="PF03447"/>
    </source>
</evidence>
<evidence type="ECO:0000256" key="9">
    <source>
        <dbReference type="ARBA" id="ARBA00010046"/>
    </source>
</evidence>
<comment type="pathway">
    <text evidence="4 30">Amino-acid biosynthesis; L-threonine biosynthesis; L-threonine from L-aspartate: step 3/5.</text>
</comment>
<comment type="cofactor">
    <cofactor evidence="1">
        <name>a metal cation</name>
        <dbReference type="ChEBI" id="CHEBI:25213"/>
    </cofactor>
</comment>
<gene>
    <name evidence="34" type="ORF">WJX81_007255</name>
</gene>
<dbReference type="PANTHER" id="PTHR43070:SF5">
    <property type="entry name" value="HOMOSERINE DEHYDROGENASE"/>
    <property type="match status" value="1"/>
</dbReference>
<proteinExistence type="inferred from homology"/>
<dbReference type="InterPro" id="IPR001342">
    <property type="entry name" value="HDH_cat"/>
</dbReference>
<protein>
    <recommendedName>
        <fullName evidence="27 30">Homoserine dehydrogenase</fullName>
        <shortName evidence="27">HDH</shortName>
        <ecNumber evidence="27 30">1.1.1.3</ecNumber>
    </recommendedName>
</protein>
<evidence type="ECO:0000256" key="28">
    <source>
        <dbReference type="PIRSR" id="PIRSR036497-1"/>
    </source>
</evidence>
<keyword evidence="13" id="KW-0479">Metal-binding</keyword>
<dbReference type="GO" id="GO:0004412">
    <property type="term" value="F:homoserine dehydrogenase activity"/>
    <property type="evidence" value="ECO:0007669"/>
    <property type="project" value="UniProtKB-EC"/>
</dbReference>
<evidence type="ECO:0000256" key="19">
    <source>
        <dbReference type="ARBA" id="ARBA00023027"/>
    </source>
</evidence>
<evidence type="ECO:0000256" key="21">
    <source>
        <dbReference type="ARBA" id="ARBA00023154"/>
    </source>
</evidence>
<dbReference type="GO" id="GO:0009088">
    <property type="term" value="P:threonine biosynthetic process"/>
    <property type="evidence" value="ECO:0007669"/>
    <property type="project" value="UniProtKB-KW"/>
</dbReference>
<comment type="similarity">
    <text evidence="9">In the N-terminal section; belongs to the aspartokinase family.</text>
</comment>
<dbReference type="GO" id="GO:0005524">
    <property type="term" value="F:ATP binding"/>
    <property type="evidence" value="ECO:0007669"/>
    <property type="project" value="UniProtKB-KW"/>
</dbReference>
<dbReference type="InterPro" id="IPR005106">
    <property type="entry name" value="Asp/hSer_DH_NAD-bd"/>
</dbReference>
<dbReference type="InterPro" id="IPR022697">
    <property type="entry name" value="HDH_short"/>
</dbReference>
<feature type="binding site" evidence="29">
    <location>
        <position position="122"/>
    </location>
    <ligand>
        <name>NADPH</name>
        <dbReference type="ChEBI" id="CHEBI:57783"/>
    </ligand>
</feature>
<reference evidence="34 35" key="1">
    <citation type="journal article" date="2024" name="Nat. Commun.">
        <title>Phylogenomics reveals the evolutionary origins of lichenization in chlorophyte algae.</title>
        <authorList>
            <person name="Puginier C."/>
            <person name="Libourel C."/>
            <person name="Otte J."/>
            <person name="Skaloud P."/>
            <person name="Haon M."/>
            <person name="Grisel S."/>
            <person name="Petersen M."/>
            <person name="Berrin J.G."/>
            <person name="Delaux P.M."/>
            <person name="Dal Grande F."/>
            <person name="Keller J."/>
        </authorList>
    </citation>
    <scope>NUCLEOTIDE SEQUENCE [LARGE SCALE GENOMIC DNA]</scope>
    <source>
        <strain evidence="34 35">SAG 245.80</strain>
    </source>
</reference>
<keyword evidence="21" id="KW-0457">Lysine biosynthesis</keyword>
<evidence type="ECO:0000256" key="1">
    <source>
        <dbReference type="ARBA" id="ARBA00001920"/>
    </source>
</evidence>
<evidence type="ECO:0000256" key="29">
    <source>
        <dbReference type="PIRSR" id="PIRSR036497-2"/>
    </source>
</evidence>
<evidence type="ECO:0000256" key="2">
    <source>
        <dbReference type="ARBA" id="ARBA00004766"/>
    </source>
</evidence>
<dbReference type="Proteomes" id="UP001445335">
    <property type="component" value="Unassembled WGS sequence"/>
</dbReference>
<sequence>MAARRLNIGLIGPGLVGKALLTQISQQADALRSEHGIVLCVLGIANSRAMLLQKMLPIDLSTWQEELSSRGTPVDLYSFAQNFQRTKPGQAVCMVDCTASQAVPALYKRWLAQGFHVVTPNKRLGSGPLADFRAAMAETRSGRSMFFGEATVGAGLPVLSTLQTLLATGDRVQRIEGVLSGTLSYLFNVFTPGQRFSELVADARRRGFTEPDPRDDLSGMDVARKAVILARQCGVEVELVDVELESLVPSPLRGAASADEFLERLPEFDAGFEERVQDAAAKGCVLRYVAAIDVAAGACTVSLQAVPGSHAFAQLSSSDNIIAFTTARYHQQPLVIRGPGAGAEVTAAGVFGDVVQLARCLGPPGSGGM</sequence>
<evidence type="ECO:0000256" key="14">
    <source>
        <dbReference type="ARBA" id="ARBA00022741"/>
    </source>
</evidence>
<dbReference type="EC" id="1.1.1.3" evidence="27 30"/>
<keyword evidence="19" id="KW-0520">NAD</keyword>
<comment type="pathway">
    <text evidence="3">Amino-acid biosynthesis; L-methionine biosynthesis via de novo pathway; L-homoserine from L-aspartate: step 1/3.</text>
</comment>
<keyword evidence="14" id="KW-0547">Nucleotide-binding</keyword>
<comment type="pathway">
    <text evidence="5 30">Amino-acid biosynthesis; L-methionine biosynthesis via de novo pathway; L-homoserine from L-aspartate: step 3/3.</text>
</comment>
<comment type="caution">
    <text evidence="34">The sequence shown here is derived from an EMBL/GenBank/DDBJ whole genome shotgun (WGS) entry which is preliminary data.</text>
</comment>
<keyword evidence="22 27" id="KW-0486">Methionine biosynthesis</keyword>
<evidence type="ECO:0000256" key="23">
    <source>
        <dbReference type="ARBA" id="ARBA00023268"/>
    </source>
</evidence>
<name>A0AAW1QYE2_9CHLO</name>
<dbReference type="Gene3D" id="3.30.360.10">
    <property type="entry name" value="Dihydrodipicolinate Reductase, domain 2"/>
    <property type="match status" value="1"/>
</dbReference>
<dbReference type="GO" id="GO:0009090">
    <property type="term" value="P:homoserine biosynthetic process"/>
    <property type="evidence" value="ECO:0007669"/>
    <property type="project" value="TreeGrafter"/>
</dbReference>
<keyword evidence="18 27" id="KW-0560">Oxidoreductase</keyword>
<dbReference type="GO" id="GO:0009085">
    <property type="term" value="P:lysine biosynthetic process"/>
    <property type="evidence" value="ECO:0007669"/>
    <property type="project" value="UniProtKB-KW"/>
</dbReference>
<keyword evidence="17 27" id="KW-0521">NADP</keyword>
<feature type="binding site" evidence="29">
    <location>
        <begin position="12"/>
        <end position="17"/>
    </location>
    <ligand>
        <name>NADP(+)</name>
        <dbReference type="ChEBI" id="CHEBI:58349"/>
    </ligand>
</feature>
<feature type="domain" description="Homoserine dehydrogenase catalytic" evidence="32">
    <location>
        <begin position="157"/>
        <end position="355"/>
    </location>
</feature>
<dbReference type="PANTHER" id="PTHR43070">
    <property type="match status" value="1"/>
</dbReference>
<evidence type="ECO:0000256" key="11">
    <source>
        <dbReference type="ARBA" id="ARBA00022679"/>
    </source>
</evidence>
<evidence type="ECO:0000256" key="18">
    <source>
        <dbReference type="ARBA" id="ARBA00023002"/>
    </source>
</evidence>
<comment type="similarity">
    <text evidence="8">In the C-terminal section; belongs to the homoserine dehydrogenase family.</text>
</comment>
<evidence type="ECO:0000256" key="17">
    <source>
        <dbReference type="ARBA" id="ARBA00022857"/>
    </source>
</evidence>
<evidence type="ECO:0000256" key="20">
    <source>
        <dbReference type="ARBA" id="ARBA00023053"/>
    </source>
</evidence>
<keyword evidence="23" id="KW-0511">Multifunctional enzyme</keyword>
<comment type="catalytic activity">
    <reaction evidence="25">
        <text>L-aspartate + ATP = 4-phospho-L-aspartate + ADP</text>
        <dbReference type="Rhea" id="RHEA:23776"/>
        <dbReference type="ChEBI" id="CHEBI:29991"/>
        <dbReference type="ChEBI" id="CHEBI:30616"/>
        <dbReference type="ChEBI" id="CHEBI:57535"/>
        <dbReference type="ChEBI" id="CHEBI:456216"/>
        <dbReference type="EC" id="2.7.2.4"/>
    </reaction>
    <physiologicalReaction direction="left-to-right" evidence="25">
        <dbReference type="Rhea" id="RHEA:23777"/>
    </physiologicalReaction>
</comment>
<keyword evidence="20" id="KW-0915">Sodium</keyword>
<evidence type="ECO:0000256" key="13">
    <source>
        <dbReference type="ARBA" id="ARBA00022723"/>
    </source>
</evidence>
<evidence type="ECO:0000256" key="22">
    <source>
        <dbReference type="ARBA" id="ARBA00023167"/>
    </source>
</evidence>
<dbReference type="SUPFAM" id="SSF51735">
    <property type="entry name" value="NAD(P)-binding Rossmann-fold domains"/>
    <property type="match status" value="1"/>
</dbReference>
<keyword evidence="35" id="KW-1185">Reference proteome</keyword>
<feature type="domain" description="Aspartate/homoserine dehydrogenase NAD-binding" evidence="33">
    <location>
        <begin position="12"/>
        <end position="134"/>
    </location>
</feature>
<evidence type="ECO:0000313" key="35">
    <source>
        <dbReference type="Proteomes" id="UP001445335"/>
    </source>
</evidence>
<dbReference type="Pfam" id="PF03447">
    <property type="entry name" value="NAD_binding_3"/>
    <property type="match status" value="1"/>
</dbReference>
<evidence type="ECO:0000256" key="27">
    <source>
        <dbReference type="PIRNR" id="PIRNR036497"/>
    </source>
</evidence>
<evidence type="ECO:0000256" key="15">
    <source>
        <dbReference type="ARBA" id="ARBA00022777"/>
    </source>
</evidence>
<dbReference type="GO" id="GO:0046872">
    <property type="term" value="F:metal ion binding"/>
    <property type="evidence" value="ECO:0007669"/>
    <property type="project" value="UniProtKB-KW"/>
</dbReference>
<dbReference type="InterPro" id="IPR036291">
    <property type="entry name" value="NAD(P)-bd_dom_sf"/>
</dbReference>
<dbReference type="FunFam" id="3.30.360.10:FF:000006">
    <property type="entry name" value="Bifunctional aspartokinase/homoserine dehydrogenase"/>
    <property type="match status" value="1"/>
</dbReference>
<evidence type="ECO:0000259" key="32">
    <source>
        <dbReference type="Pfam" id="PF00742"/>
    </source>
</evidence>
<evidence type="ECO:0000256" key="26">
    <source>
        <dbReference type="ARBA" id="ARBA00048841"/>
    </source>
</evidence>
<keyword evidence="12 27" id="KW-0791">Threonine biosynthesis</keyword>
<keyword evidence="10 27" id="KW-0028">Amino-acid biosynthesis</keyword>
<dbReference type="Pfam" id="PF00742">
    <property type="entry name" value="Homoserine_dh"/>
    <property type="match status" value="1"/>
</dbReference>
<evidence type="ECO:0000256" key="6">
    <source>
        <dbReference type="ARBA" id="ARBA00005139"/>
    </source>
</evidence>
<dbReference type="AlphaFoldDB" id="A0AAW1QYE2"/>
<keyword evidence="16" id="KW-0067">ATP-binding</keyword>
<comment type="pathway">
    <text evidence="6">Amino-acid biosynthesis; L-threonine biosynthesis; L-threonine from L-aspartate: step 1/5.</text>
</comment>
<feature type="active site" description="Proton donor" evidence="28">
    <location>
        <position position="225"/>
    </location>
</feature>